<protein>
    <recommendedName>
        <fullName evidence="3">Chemotaxis protein</fullName>
    </recommendedName>
</protein>
<name>A0ABX0LLJ2_9BURK</name>
<dbReference type="Proteomes" id="UP000785613">
    <property type="component" value="Unassembled WGS sequence"/>
</dbReference>
<accession>A0ABX0LLJ2</accession>
<dbReference type="RefSeq" id="WP_167222904.1">
    <property type="nucleotide sequence ID" value="NZ_VUYU01000004.1"/>
</dbReference>
<reference evidence="1 2" key="1">
    <citation type="submission" date="2019-09" db="EMBL/GenBank/DDBJ databases">
        <title>Taxonomy of Antarctic Massilia spp.: description of Massilia rubra sp. nov., Massilia aquatica sp. nov., Massilia mucilaginosa sp. nov., Massilia frigida sp. nov. isolated from streams, lakes and regoliths.</title>
        <authorList>
            <person name="Holochova P."/>
            <person name="Sedlacek I."/>
            <person name="Kralova S."/>
            <person name="Maslanova I."/>
            <person name="Busse H.-J."/>
            <person name="Stankova E."/>
            <person name="Vrbovska V."/>
            <person name="Kovarovic V."/>
            <person name="Bartak M."/>
            <person name="Svec P."/>
            <person name="Pantucek R."/>
        </authorList>
    </citation>
    <scope>NUCLEOTIDE SEQUENCE [LARGE SCALE GENOMIC DNA]</scope>
    <source>
        <strain evidence="1 2">CCM 8692</strain>
    </source>
</reference>
<keyword evidence="2" id="KW-1185">Reference proteome</keyword>
<gene>
    <name evidence="1" type="ORF">F0185_06975</name>
</gene>
<evidence type="ECO:0000313" key="2">
    <source>
        <dbReference type="Proteomes" id="UP000785613"/>
    </source>
</evidence>
<organism evidence="1 2">
    <name type="scientific">Massilia rubra</name>
    <dbReference type="NCBI Taxonomy" id="2607910"/>
    <lineage>
        <taxon>Bacteria</taxon>
        <taxon>Pseudomonadati</taxon>
        <taxon>Pseudomonadota</taxon>
        <taxon>Betaproteobacteria</taxon>
        <taxon>Burkholderiales</taxon>
        <taxon>Oxalobacteraceae</taxon>
        <taxon>Telluria group</taxon>
        <taxon>Massilia</taxon>
    </lineage>
</organism>
<dbReference type="EMBL" id="VUYU01000004">
    <property type="protein sequence ID" value="NHZ33331.1"/>
    <property type="molecule type" value="Genomic_DNA"/>
</dbReference>
<evidence type="ECO:0008006" key="3">
    <source>
        <dbReference type="Google" id="ProtNLM"/>
    </source>
</evidence>
<comment type="caution">
    <text evidence="1">The sequence shown here is derived from an EMBL/GenBank/DDBJ whole genome shotgun (WGS) entry which is preliminary data.</text>
</comment>
<sequence length="101" mass="10599">MSDNDDFQHALEDSLAQDQAAFENGDGNDKHLKNVSSLSLDDIADAIPDGGGTAAHADLVRLLEEATEHNMQQAELGTRISSLGQSAMAIAKLVPSLAAIL</sequence>
<evidence type="ECO:0000313" key="1">
    <source>
        <dbReference type="EMBL" id="NHZ33331.1"/>
    </source>
</evidence>
<proteinExistence type="predicted"/>